<sequence length="129" mass="13477">MGLLAAALRIMGVGLLLVLVGCSGTPNDADLPGVWQSNDRASVTIVESGSFEIVDFPRGLVGAGDASELDGRGTWERVGDEGLFFTLDSADSPDLDGAGFLMQLRRSGPDWDLVGGGDDSVTFTRSDVE</sequence>
<dbReference type="RefSeq" id="WP_035913578.1">
    <property type="nucleotide sequence ID" value="NZ_AVPJ01000003.1"/>
</dbReference>
<organism evidence="1 2">
    <name type="scientific">Knoellia sinensis KCTC 19936</name>
    <dbReference type="NCBI Taxonomy" id="1385520"/>
    <lineage>
        <taxon>Bacteria</taxon>
        <taxon>Bacillati</taxon>
        <taxon>Actinomycetota</taxon>
        <taxon>Actinomycetes</taxon>
        <taxon>Micrococcales</taxon>
        <taxon>Intrasporangiaceae</taxon>
        <taxon>Knoellia</taxon>
    </lineage>
</organism>
<keyword evidence="2" id="KW-1185">Reference proteome</keyword>
<dbReference type="STRING" id="1385520.N802_08675"/>
<dbReference type="Proteomes" id="UP000030002">
    <property type="component" value="Unassembled WGS sequence"/>
</dbReference>
<proteinExistence type="predicted"/>
<reference evidence="1 2" key="1">
    <citation type="submission" date="2013-08" db="EMBL/GenBank/DDBJ databases">
        <title>The genome sequence of Knoellia sinensis.</title>
        <authorList>
            <person name="Zhu W."/>
            <person name="Wang G."/>
        </authorList>
    </citation>
    <scope>NUCLEOTIDE SEQUENCE [LARGE SCALE GENOMIC DNA]</scope>
    <source>
        <strain evidence="1 2">KCTC 19936</strain>
    </source>
</reference>
<comment type="caution">
    <text evidence="1">The sequence shown here is derived from an EMBL/GenBank/DDBJ whole genome shotgun (WGS) entry which is preliminary data.</text>
</comment>
<evidence type="ECO:0000313" key="1">
    <source>
        <dbReference type="EMBL" id="KGN33975.1"/>
    </source>
</evidence>
<evidence type="ECO:0000313" key="2">
    <source>
        <dbReference type="Proteomes" id="UP000030002"/>
    </source>
</evidence>
<name>A0A0A0J982_9MICO</name>
<accession>A0A0A0J982</accession>
<protein>
    <submittedName>
        <fullName evidence="1">Uncharacterized protein</fullName>
    </submittedName>
</protein>
<dbReference type="AlphaFoldDB" id="A0A0A0J982"/>
<dbReference type="EMBL" id="AVPJ01000003">
    <property type="protein sequence ID" value="KGN33975.1"/>
    <property type="molecule type" value="Genomic_DNA"/>
</dbReference>
<gene>
    <name evidence="1" type="ORF">N802_08675</name>
</gene>